<evidence type="ECO:0000313" key="11">
    <source>
        <dbReference type="Proteomes" id="UP001370348"/>
    </source>
</evidence>
<dbReference type="SMART" id="SM00862">
    <property type="entry name" value="Trans_reg_C"/>
    <property type="match status" value="1"/>
</dbReference>
<evidence type="ECO:0000256" key="3">
    <source>
        <dbReference type="ARBA" id="ARBA00023015"/>
    </source>
</evidence>
<dbReference type="Proteomes" id="UP001370348">
    <property type="component" value="Chromosome"/>
</dbReference>
<evidence type="ECO:0000256" key="2">
    <source>
        <dbReference type="ARBA" id="ARBA00023012"/>
    </source>
</evidence>
<feature type="domain" description="Response regulatory" evidence="8">
    <location>
        <begin position="2"/>
        <end position="118"/>
    </location>
</feature>
<dbReference type="PROSITE" id="PS50110">
    <property type="entry name" value="RESPONSE_REGULATORY"/>
    <property type="match status" value="1"/>
</dbReference>
<evidence type="ECO:0000256" key="7">
    <source>
        <dbReference type="PROSITE-ProRule" id="PRU01091"/>
    </source>
</evidence>
<dbReference type="CDD" id="cd00383">
    <property type="entry name" value="trans_reg_C"/>
    <property type="match status" value="1"/>
</dbReference>
<feature type="modified residue" description="4-aspartylphosphate" evidence="6">
    <location>
        <position position="53"/>
    </location>
</feature>
<protein>
    <submittedName>
        <fullName evidence="10">Response regulator transcription factor</fullName>
    </submittedName>
</protein>
<evidence type="ECO:0000259" key="9">
    <source>
        <dbReference type="PROSITE" id="PS51755"/>
    </source>
</evidence>
<dbReference type="PROSITE" id="PS51755">
    <property type="entry name" value="OMPR_PHOB"/>
    <property type="match status" value="1"/>
</dbReference>
<keyword evidence="3" id="KW-0805">Transcription regulation</keyword>
<feature type="domain" description="OmpR/PhoB-type" evidence="9">
    <location>
        <begin position="124"/>
        <end position="220"/>
    </location>
</feature>
<keyword evidence="11" id="KW-1185">Reference proteome</keyword>
<evidence type="ECO:0000259" key="8">
    <source>
        <dbReference type="PROSITE" id="PS50110"/>
    </source>
</evidence>
<evidence type="ECO:0000313" key="10">
    <source>
        <dbReference type="EMBL" id="WXB16220.1"/>
    </source>
</evidence>
<name>A0ABZ2LZR8_9BACT</name>
<keyword evidence="5" id="KW-0804">Transcription</keyword>
<dbReference type="Pfam" id="PF00072">
    <property type="entry name" value="Response_reg"/>
    <property type="match status" value="1"/>
</dbReference>
<evidence type="ECO:0000256" key="1">
    <source>
        <dbReference type="ARBA" id="ARBA00022553"/>
    </source>
</evidence>
<dbReference type="Pfam" id="PF00486">
    <property type="entry name" value="Trans_reg_C"/>
    <property type="match status" value="1"/>
</dbReference>
<accession>A0ABZ2LZR8</accession>
<dbReference type="InterPro" id="IPR036388">
    <property type="entry name" value="WH-like_DNA-bd_sf"/>
</dbReference>
<feature type="DNA-binding region" description="OmpR/PhoB-type" evidence="7">
    <location>
        <begin position="124"/>
        <end position="220"/>
    </location>
</feature>
<proteinExistence type="predicted"/>
<dbReference type="Gene3D" id="1.10.10.10">
    <property type="entry name" value="Winged helix-like DNA-binding domain superfamily/Winged helix DNA-binding domain"/>
    <property type="match status" value="1"/>
</dbReference>
<dbReference type="SUPFAM" id="SSF46894">
    <property type="entry name" value="C-terminal effector domain of the bipartite response regulators"/>
    <property type="match status" value="1"/>
</dbReference>
<dbReference type="InterPro" id="IPR001867">
    <property type="entry name" value="OmpR/PhoB-type_DNA-bd"/>
</dbReference>
<dbReference type="InterPro" id="IPR011006">
    <property type="entry name" value="CheY-like_superfamily"/>
</dbReference>
<dbReference type="RefSeq" id="WP_394825849.1">
    <property type="nucleotide sequence ID" value="NZ_CP089984.1"/>
</dbReference>
<dbReference type="PANTHER" id="PTHR48111">
    <property type="entry name" value="REGULATOR OF RPOS"/>
    <property type="match status" value="1"/>
</dbReference>
<evidence type="ECO:0000256" key="6">
    <source>
        <dbReference type="PROSITE-ProRule" id="PRU00169"/>
    </source>
</evidence>
<reference evidence="10 11" key="1">
    <citation type="submission" date="2021-12" db="EMBL/GenBank/DDBJ databases">
        <title>Discovery of the Pendulisporaceae a myxobacterial family with distinct sporulation behavior and unique specialized metabolism.</title>
        <authorList>
            <person name="Garcia R."/>
            <person name="Popoff A."/>
            <person name="Bader C.D."/>
            <person name="Loehr J."/>
            <person name="Walesch S."/>
            <person name="Walt C."/>
            <person name="Boldt J."/>
            <person name="Bunk B."/>
            <person name="Haeckl F.J.F.P.J."/>
            <person name="Gunesch A.P."/>
            <person name="Birkelbach J."/>
            <person name="Nuebel U."/>
            <person name="Pietschmann T."/>
            <person name="Bach T."/>
            <person name="Mueller R."/>
        </authorList>
    </citation>
    <scope>NUCLEOTIDE SEQUENCE [LARGE SCALE GENOMIC DNA]</scope>
    <source>
        <strain evidence="10 11">MSr11954</strain>
    </source>
</reference>
<dbReference type="InterPro" id="IPR016032">
    <property type="entry name" value="Sig_transdc_resp-reg_C-effctor"/>
</dbReference>
<evidence type="ECO:0000256" key="5">
    <source>
        <dbReference type="ARBA" id="ARBA00023163"/>
    </source>
</evidence>
<dbReference type="InterPro" id="IPR039420">
    <property type="entry name" value="WalR-like"/>
</dbReference>
<dbReference type="Gene3D" id="3.40.50.2300">
    <property type="match status" value="1"/>
</dbReference>
<keyword evidence="1 6" id="KW-0597">Phosphoprotein</keyword>
<dbReference type="PANTHER" id="PTHR48111:SF1">
    <property type="entry name" value="TWO-COMPONENT RESPONSE REGULATOR ORR33"/>
    <property type="match status" value="1"/>
</dbReference>
<dbReference type="Gene3D" id="6.10.250.690">
    <property type="match status" value="1"/>
</dbReference>
<dbReference type="EMBL" id="CP089984">
    <property type="protein sequence ID" value="WXB16220.1"/>
    <property type="molecule type" value="Genomic_DNA"/>
</dbReference>
<dbReference type="SUPFAM" id="SSF52172">
    <property type="entry name" value="CheY-like"/>
    <property type="match status" value="1"/>
</dbReference>
<organism evidence="10 11">
    <name type="scientific">Pendulispora albinea</name>
    <dbReference type="NCBI Taxonomy" id="2741071"/>
    <lineage>
        <taxon>Bacteria</taxon>
        <taxon>Pseudomonadati</taxon>
        <taxon>Myxococcota</taxon>
        <taxon>Myxococcia</taxon>
        <taxon>Myxococcales</taxon>
        <taxon>Sorangiineae</taxon>
        <taxon>Pendulisporaceae</taxon>
        <taxon>Pendulispora</taxon>
    </lineage>
</organism>
<sequence length="225" mass="25325">MKVLIIEDDPTLGEFLVRVMSEEGDTPELAVDMSSGLARARDRDVAFDVIILDWMLPDGDGPTFCDQLRRAGVLTPILMLTARGELSDRVSGLQAGADDYLVKPFEVEELLARLNALVRRSAQLAELRVGELTIDRLRRRCTLTGNVLDLRSREYELLLRLAIARSEPVSRSTLLADVWNLGFDPGSGILDVHISRLRDKLGDEAWRIETVRGLGYRLRERRDDP</sequence>
<keyword evidence="4 7" id="KW-0238">DNA-binding</keyword>
<gene>
    <name evidence="10" type="ORF">LZC94_02855</name>
</gene>
<dbReference type="SMART" id="SM00448">
    <property type="entry name" value="REC"/>
    <property type="match status" value="1"/>
</dbReference>
<keyword evidence="2" id="KW-0902">Two-component regulatory system</keyword>
<evidence type="ECO:0000256" key="4">
    <source>
        <dbReference type="ARBA" id="ARBA00023125"/>
    </source>
</evidence>
<dbReference type="InterPro" id="IPR001789">
    <property type="entry name" value="Sig_transdc_resp-reg_receiver"/>
</dbReference>